<dbReference type="InterPro" id="IPR019326">
    <property type="entry name" value="NDNF"/>
</dbReference>
<name>A0AAN5CPP8_9BILA</name>
<dbReference type="InterPro" id="IPR056225">
    <property type="entry name" value="NDNF_N"/>
</dbReference>
<evidence type="ECO:0000313" key="6">
    <source>
        <dbReference type="EMBL" id="GMR48145.1"/>
    </source>
</evidence>
<evidence type="ECO:0008006" key="8">
    <source>
        <dbReference type="Google" id="ProtNLM"/>
    </source>
</evidence>
<dbReference type="EMBL" id="BTRK01000004">
    <property type="protein sequence ID" value="GMR48145.1"/>
    <property type="molecule type" value="Genomic_DNA"/>
</dbReference>
<dbReference type="PANTHER" id="PTHR14619:SF3">
    <property type="entry name" value="PROTEIN NDNF"/>
    <property type="match status" value="1"/>
</dbReference>
<feature type="domain" description="Neuron-derived neurotrophic factor N-terminal" evidence="5">
    <location>
        <begin position="16"/>
        <end position="125"/>
    </location>
</feature>
<dbReference type="Pfam" id="PF19433">
    <property type="entry name" value="NDNF_C"/>
    <property type="match status" value="1"/>
</dbReference>
<comment type="subcellular location">
    <subcellularLocation>
        <location evidence="1">Secreted</location>
    </subcellularLocation>
</comment>
<keyword evidence="2" id="KW-0964">Secreted</keyword>
<evidence type="ECO:0000256" key="3">
    <source>
        <dbReference type="ARBA" id="ARBA00022737"/>
    </source>
</evidence>
<keyword evidence="3" id="KW-0677">Repeat</keyword>
<feature type="non-terminal residue" evidence="6">
    <location>
        <position position="1"/>
    </location>
</feature>
<dbReference type="PANTHER" id="PTHR14619">
    <property type="entry name" value="NEURON-DERIVED NEUROTROPHIC FACTOR"/>
    <property type="match status" value="1"/>
</dbReference>
<sequence>GMWLSLLLLPLVSSSILPSDSLHSFTISPSQSIKLSLGEATSPFLLSISPCSTVHWKLLRVPRDNLDGGEEKEEERGELIGGEEGEKRMAFYSSKLDRVNLLLIISSSYKSTVDVIHSSSQSSIDEIYPPLPSDSRVFVSFQSNSSKSSVDALVHWKISRVIKSFPNPSRYRFCVLSSSRPLDSSLSCPSSSHYSEDIQCADTRNQMELRDLKPARSYFITVFIRDSRHATVSSYDTIQVNTPGERRERSIPLLTEGTLHHLEIPPSRGASLSYYFHSKGQTAKRALLTVFSCSGYIRVSVWRGKKLLKRSEAFTSFRRFAILNGNGRLRIELVNDESRPSAVRVWIGKGNGDSPYASLPEDTSVRVVRRGCDWADLQWFRSSDPNDEYCVYERRESHNLLAQLALPTKSECSSGLPPLSSLVGCYSHKGPSSDNVIGILQTTVTGLPIDSTLRFDVLVRPSNRSSAQSLPYRTLWVRTAPSC</sequence>
<evidence type="ECO:0000259" key="4">
    <source>
        <dbReference type="Pfam" id="PF19433"/>
    </source>
</evidence>
<evidence type="ECO:0000256" key="2">
    <source>
        <dbReference type="ARBA" id="ARBA00022525"/>
    </source>
</evidence>
<dbReference type="Pfam" id="PF24354">
    <property type="entry name" value="NDNF_N"/>
    <property type="match status" value="1"/>
</dbReference>
<accession>A0AAN5CPP8</accession>
<dbReference type="AlphaFoldDB" id="A0AAN5CPP8"/>
<proteinExistence type="predicted"/>
<gene>
    <name evidence="6" type="ORF">PMAYCL1PPCAC_18340</name>
</gene>
<evidence type="ECO:0000259" key="5">
    <source>
        <dbReference type="Pfam" id="PF24354"/>
    </source>
</evidence>
<dbReference type="GO" id="GO:0005576">
    <property type="term" value="C:extracellular region"/>
    <property type="evidence" value="ECO:0007669"/>
    <property type="project" value="UniProtKB-SubCell"/>
</dbReference>
<dbReference type="InterPro" id="IPR045805">
    <property type="entry name" value="NDNF_C"/>
</dbReference>
<keyword evidence="7" id="KW-1185">Reference proteome</keyword>
<evidence type="ECO:0000313" key="7">
    <source>
        <dbReference type="Proteomes" id="UP001328107"/>
    </source>
</evidence>
<reference evidence="7" key="1">
    <citation type="submission" date="2022-10" db="EMBL/GenBank/DDBJ databases">
        <title>Genome assembly of Pristionchus species.</title>
        <authorList>
            <person name="Yoshida K."/>
            <person name="Sommer R.J."/>
        </authorList>
    </citation>
    <scope>NUCLEOTIDE SEQUENCE [LARGE SCALE GENOMIC DNA]</scope>
    <source>
        <strain evidence="7">RS5460</strain>
    </source>
</reference>
<evidence type="ECO:0000256" key="1">
    <source>
        <dbReference type="ARBA" id="ARBA00004613"/>
    </source>
</evidence>
<comment type="caution">
    <text evidence="6">The sequence shown here is derived from an EMBL/GenBank/DDBJ whole genome shotgun (WGS) entry which is preliminary data.</text>
</comment>
<protein>
    <recommendedName>
        <fullName evidence="8">Protein NDNF</fullName>
    </recommendedName>
</protein>
<organism evidence="6 7">
    <name type="scientific">Pristionchus mayeri</name>
    <dbReference type="NCBI Taxonomy" id="1317129"/>
    <lineage>
        <taxon>Eukaryota</taxon>
        <taxon>Metazoa</taxon>
        <taxon>Ecdysozoa</taxon>
        <taxon>Nematoda</taxon>
        <taxon>Chromadorea</taxon>
        <taxon>Rhabditida</taxon>
        <taxon>Rhabditina</taxon>
        <taxon>Diplogasteromorpha</taxon>
        <taxon>Diplogasteroidea</taxon>
        <taxon>Neodiplogasteridae</taxon>
        <taxon>Pristionchus</taxon>
    </lineage>
</organism>
<dbReference type="Proteomes" id="UP001328107">
    <property type="component" value="Unassembled WGS sequence"/>
</dbReference>
<feature type="domain" description="Protein NDNF C-terminal" evidence="4">
    <location>
        <begin position="311"/>
        <end position="483"/>
    </location>
</feature>